<accession>A0ABX6T3R9</accession>
<keyword evidence="2" id="KW-1185">Reference proteome</keyword>
<dbReference type="EMBL" id="CP060780">
    <property type="protein sequence ID" value="QNP44542.1"/>
    <property type="molecule type" value="Genomic_DNA"/>
</dbReference>
<gene>
    <name evidence="1" type="ORF">H9L15_00175</name>
</gene>
<sequence length="194" mass="20656">MLDAVREAWVRRIAAEVEVGLARVSHRPLADAVVEVEQARLVGDLVARLGRDKAARRGRRDRRLLVARTLADEAARTDRAILHLRRALALRRTRGALGRGSLFRSSIGRGGAGRGAGRSAGAGFGAGAAAAGARCSFSSPGLTGDGRASRPRRWALPMTALRLTPPSSSAIWLAVAPCVHIAFRRSIRSSVQDI</sequence>
<organism evidence="1 2">
    <name type="scientific">Sphingomonas daechungensis</name>
    <dbReference type="NCBI Taxonomy" id="1176646"/>
    <lineage>
        <taxon>Bacteria</taxon>
        <taxon>Pseudomonadati</taxon>
        <taxon>Pseudomonadota</taxon>
        <taxon>Alphaproteobacteria</taxon>
        <taxon>Sphingomonadales</taxon>
        <taxon>Sphingomonadaceae</taxon>
        <taxon>Sphingomonas</taxon>
    </lineage>
</organism>
<protein>
    <submittedName>
        <fullName evidence="1">Uncharacterized protein</fullName>
    </submittedName>
</protein>
<evidence type="ECO:0000313" key="2">
    <source>
        <dbReference type="Proteomes" id="UP000516134"/>
    </source>
</evidence>
<name>A0ABX6T3R9_9SPHN</name>
<proteinExistence type="predicted"/>
<evidence type="ECO:0000313" key="1">
    <source>
        <dbReference type="EMBL" id="QNP44542.1"/>
    </source>
</evidence>
<reference evidence="1 2" key="1">
    <citation type="submission" date="2020-08" db="EMBL/GenBank/DDBJ databases">
        <title>Genome sequence of Sphingomonas daechungensis KACC 18115T.</title>
        <authorList>
            <person name="Hyun D.-W."/>
            <person name="Bae J.-W."/>
        </authorList>
    </citation>
    <scope>NUCLEOTIDE SEQUENCE [LARGE SCALE GENOMIC DNA]</scope>
    <source>
        <strain evidence="1 2">KACC 18115</strain>
    </source>
</reference>
<dbReference type="Proteomes" id="UP000516134">
    <property type="component" value="Chromosome"/>
</dbReference>